<dbReference type="AlphaFoldDB" id="S0G3C8"/>
<dbReference type="Proteomes" id="UP000014216">
    <property type="component" value="Unassembled WGS sequence"/>
</dbReference>
<feature type="binding site" evidence="4">
    <location>
        <position position="134"/>
    </location>
    <ligand>
        <name>D-ribulose 5-phosphate</name>
        <dbReference type="ChEBI" id="CHEBI:58121"/>
    </ligand>
</feature>
<reference evidence="5 6" key="1">
    <citation type="journal article" date="2013" name="Genome Announc.">
        <title>Draft Genome Sequence of Desulfotignum phosphitoxidans DSM 13687 Strain FiPS-3.</title>
        <authorList>
            <person name="Poehlein A."/>
            <person name="Daniel R."/>
            <person name="Simeonova D.D."/>
        </authorList>
    </citation>
    <scope>NUCLEOTIDE SEQUENCE [LARGE SCALE GENOMIC DNA]</scope>
    <source>
        <strain evidence="5 6">DSM 13687</strain>
    </source>
</reference>
<gene>
    <name evidence="5" type="primary">rpiB</name>
    <name evidence="5" type="ORF">Dpo_7c01530</name>
</gene>
<dbReference type="GO" id="GO:0004751">
    <property type="term" value="F:ribose-5-phosphate isomerase activity"/>
    <property type="evidence" value="ECO:0007669"/>
    <property type="project" value="UniProtKB-EC"/>
</dbReference>
<dbReference type="PATRIC" id="fig|1286635.3.peg.3323"/>
<feature type="active site" description="Proton donor" evidence="3">
    <location>
        <position position="100"/>
    </location>
</feature>
<dbReference type="PIRSF" id="PIRSF005384">
    <property type="entry name" value="RpiB_LacA_B"/>
    <property type="match status" value="1"/>
</dbReference>
<comment type="similarity">
    <text evidence="1">Belongs to the LacAB/RpiB family.</text>
</comment>
<dbReference type="GO" id="GO:0009052">
    <property type="term" value="P:pentose-phosphate shunt, non-oxidative branch"/>
    <property type="evidence" value="ECO:0007669"/>
    <property type="project" value="TreeGrafter"/>
</dbReference>
<dbReference type="GO" id="GO:0019316">
    <property type="term" value="P:D-allose catabolic process"/>
    <property type="evidence" value="ECO:0007669"/>
    <property type="project" value="TreeGrafter"/>
</dbReference>
<organism evidence="5 6">
    <name type="scientific">Desulfotignum phosphitoxidans DSM 13687</name>
    <dbReference type="NCBI Taxonomy" id="1286635"/>
    <lineage>
        <taxon>Bacteria</taxon>
        <taxon>Pseudomonadati</taxon>
        <taxon>Thermodesulfobacteriota</taxon>
        <taxon>Desulfobacteria</taxon>
        <taxon>Desulfobacterales</taxon>
        <taxon>Desulfobacteraceae</taxon>
        <taxon>Desulfotignum</taxon>
    </lineage>
</organism>
<evidence type="ECO:0000256" key="3">
    <source>
        <dbReference type="PIRSR" id="PIRSR005384-1"/>
    </source>
</evidence>
<dbReference type="NCBIfam" id="TIGR00689">
    <property type="entry name" value="rpiB_lacA_lacB"/>
    <property type="match status" value="1"/>
</dbReference>
<feature type="active site" description="Proton acceptor" evidence="3">
    <location>
        <position position="67"/>
    </location>
</feature>
<evidence type="ECO:0000256" key="1">
    <source>
        <dbReference type="ARBA" id="ARBA00008754"/>
    </source>
</evidence>
<feature type="binding site" evidence="4">
    <location>
        <position position="138"/>
    </location>
    <ligand>
        <name>D-ribulose 5-phosphate</name>
        <dbReference type="ChEBI" id="CHEBI:58121"/>
    </ligand>
</feature>
<dbReference type="EC" id="5.3.1.6" evidence="5"/>
<evidence type="ECO:0000313" key="6">
    <source>
        <dbReference type="Proteomes" id="UP000014216"/>
    </source>
</evidence>
<dbReference type="NCBIfam" id="NF004051">
    <property type="entry name" value="PRK05571.1"/>
    <property type="match status" value="1"/>
</dbReference>
<dbReference type="Pfam" id="PF02502">
    <property type="entry name" value="LacAB_rpiB"/>
    <property type="match status" value="1"/>
</dbReference>
<evidence type="ECO:0000313" key="5">
    <source>
        <dbReference type="EMBL" id="EMS78677.1"/>
    </source>
</evidence>
<proteinExistence type="inferred from homology"/>
<comment type="caution">
    <text evidence="5">The sequence shown here is derived from an EMBL/GenBank/DDBJ whole genome shotgun (WGS) entry which is preliminary data.</text>
</comment>
<sequence>MSSSIIIGSDHAGFELKEKIRTRLISEGYTIEDAGPFNESSVNYVDYANKVALAVSEARFSKGILVCGSGIGMSMAANRFKGVRAALCADLLSARLSRQHNNANILALGGRLIGDVLAFELVKTFLETQFEEGRHLERIQSMDC</sequence>
<evidence type="ECO:0000256" key="4">
    <source>
        <dbReference type="PIRSR" id="PIRSR005384-2"/>
    </source>
</evidence>
<feature type="binding site" evidence="4">
    <location>
        <position position="111"/>
    </location>
    <ligand>
        <name>D-ribulose 5-phosphate</name>
        <dbReference type="ChEBI" id="CHEBI:58121"/>
    </ligand>
</feature>
<dbReference type="InterPro" id="IPR036569">
    <property type="entry name" value="RpiB_LacA_LacB_sf"/>
</dbReference>
<accession>S0G3C8</accession>
<dbReference type="EMBL" id="APJX01000007">
    <property type="protein sequence ID" value="EMS78677.1"/>
    <property type="molecule type" value="Genomic_DNA"/>
</dbReference>
<keyword evidence="6" id="KW-1185">Reference proteome</keyword>
<dbReference type="SUPFAM" id="SSF89623">
    <property type="entry name" value="Ribose/Galactose isomerase RpiB/AlsB"/>
    <property type="match status" value="1"/>
</dbReference>
<feature type="binding site" evidence="4">
    <location>
        <begin position="10"/>
        <end position="11"/>
    </location>
    <ligand>
        <name>D-ribulose 5-phosphate</name>
        <dbReference type="ChEBI" id="CHEBI:58121"/>
    </ligand>
</feature>
<dbReference type="OrthoDB" id="1778624at2"/>
<name>S0G3C8_9BACT</name>
<protein>
    <submittedName>
        <fullName evidence="5">Ribose-5-phosphate isomerase B</fullName>
        <ecNumber evidence="5">5.3.1.6</ecNumber>
    </submittedName>
</protein>
<keyword evidence="2 5" id="KW-0413">Isomerase</keyword>
<dbReference type="InterPro" id="IPR004785">
    <property type="entry name" value="RpiB"/>
</dbReference>
<dbReference type="Gene3D" id="3.40.1400.10">
    <property type="entry name" value="Sugar-phosphate isomerase, RpiB/LacA/LacB"/>
    <property type="match status" value="1"/>
</dbReference>
<dbReference type="PANTHER" id="PTHR30345">
    <property type="entry name" value="RIBOSE-5-PHOSPHATE ISOMERASE B"/>
    <property type="match status" value="1"/>
</dbReference>
<feature type="binding site" evidence="4">
    <location>
        <begin position="68"/>
        <end position="72"/>
    </location>
    <ligand>
        <name>D-ribulose 5-phosphate</name>
        <dbReference type="ChEBI" id="CHEBI:58121"/>
    </ligand>
</feature>
<dbReference type="RefSeq" id="WP_006967156.1">
    <property type="nucleotide sequence ID" value="NZ_APJX01000007.1"/>
</dbReference>
<dbReference type="InterPro" id="IPR003500">
    <property type="entry name" value="RpiB_LacA_LacB"/>
</dbReference>
<dbReference type="NCBIfam" id="TIGR01120">
    <property type="entry name" value="rpiB"/>
    <property type="match status" value="1"/>
</dbReference>
<dbReference type="PANTHER" id="PTHR30345:SF0">
    <property type="entry name" value="DNA DAMAGE-REPAIR_TOLERATION PROTEIN DRT102"/>
    <property type="match status" value="1"/>
</dbReference>
<feature type="binding site" evidence="4">
    <location>
        <position position="101"/>
    </location>
    <ligand>
        <name>D-ribulose 5-phosphate</name>
        <dbReference type="ChEBI" id="CHEBI:58121"/>
    </ligand>
</feature>
<evidence type="ECO:0000256" key="2">
    <source>
        <dbReference type="ARBA" id="ARBA00023235"/>
    </source>
</evidence>